<keyword evidence="3" id="KW-0732">Signal</keyword>
<accession>A0A9P4MNH6</accession>
<evidence type="ECO:0000256" key="2">
    <source>
        <dbReference type="ARBA" id="ARBA00022525"/>
    </source>
</evidence>
<feature type="domain" description="AA1-like" evidence="5">
    <location>
        <begin position="14"/>
        <end position="127"/>
    </location>
</feature>
<keyword evidence="4" id="KW-1015">Disulfide bond</keyword>
<dbReference type="GO" id="GO:0005576">
    <property type="term" value="C:extracellular region"/>
    <property type="evidence" value="ECO:0007669"/>
    <property type="project" value="UniProtKB-SubCell"/>
</dbReference>
<dbReference type="Proteomes" id="UP000799536">
    <property type="component" value="Unassembled WGS sequence"/>
</dbReference>
<dbReference type="AlphaFoldDB" id="A0A9P4MNH6"/>
<comment type="subcellular location">
    <subcellularLocation>
        <location evidence="1">Secreted</location>
    </subcellularLocation>
</comment>
<sequence length="135" mass="15355">FTLSEITYHSNMIYSTPAHLAVYGGDISFNLTNSAVQPKTVSHCTARGMHLQDMFYGEIVYQCGDNTNFTYARPLNTFVINQTWTDDSRKTYLGQATGSVELECETTNWQNTNWTMGQFYYTTDTTCQPGELKLE</sequence>
<protein>
    <recommendedName>
        <fullName evidence="5">AA1-like domain-containing protein</fullName>
    </recommendedName>
</protein>
<keyword evidence="2" id="KW-0964">Secreted</keyword>
<gene>
    <name evidence="6" type="ORF">GQ43DRAFT_356358</name>
</gene>
<evidence type="ECO:0000256" key="1">
    <source>
        <dbReference type="ARBA" id="ARBA00004613"/>
    </source>
</evidence>
<name>A0A9P4MNH6_9PLEO</name>
<proteinExistence type="predicted"/>
<evidence type="ECO:0000256" key="4">
    <source>
        <dbReference type="ARBA" id="ARBA00023157"/>
    </source>
</evidence>
<evidence type="ECO:0000313" key="6">
    <source>
        <dbReference type="EMBL" id="KAF2196987.1"/>
    </source>
</evidence>
<dbReference type="OrthoDB" id="3539798at2759"/>
<dbReference type="Pfam" id="PF16541">
    <property type="entry name" value="AltA1"/>
    <property type="match status" value="1"/>
</dbReference>
<evidence type="ECO:0000256" key="3">
    <source>
        <dbReference type="ARBA" id="ARBA00022729"/>
    </source>
</evidence>
<reference evidence="6" key="1">
    <citation type="journal article" date="2020" name="Stud. Mycol.">
        <title>101 Dothideomycetes genomes: a test case for predicting lifestyles and emergence of pathogens.</title>
        <authorList>
            <person name="Haridas S."/>
            <person name="Albert R."/>
            <person name="Binder M."/>
            <person name="Bloem J."/>
            <person name="Labutti K."/>
            <person name="Salamov A."/>
            <person name="Andreopoulos B."/>
            <person name="Baker S."/>
            <person name="Barry K."/>
            <person name="Bills G."/>
            <person name="Bluhm B."/>
            <person name="Cannon C."/>
            <person name="Castanera R."/>
            <person name="Culley D."/>
            <person name="Daum C."/>
            <person name="Ezra D."/>
            <person name="Gonzalez J."/>
            <person name="Henrissat B."/>
            <person name="Kuo A."/>
            <person name="Liang C."/>
            <person name="Lipzen A."/>
            <person name="Lutzoni F."/>
            <person name="Magnuson J."/>
            <person name="Mondo S."/>
            <person name="Nolan M."/>
            <person name="Ohm R."/>
            <person name="Pangilinan J."/>
            <person name="Park H.-J."/>
            <person name="Ramirez L."/>
            <person name="Alfaro M."/>
            <person name="Sun H."/>
            <person name="Tritt A."/>
            <person name="Yoshinaga Y."/>
            <person name="Zwiers L.-H."/>
            <person name="Turgeon B."/>
            <person name="Goodwin S."/>
            <person name="Spatafora J."/>
            <person name="Crous P."/>
            <person name="Grigoriev I."/>
        </authorList>
    </citation>
    <scope>NUCLEOTIDE SEQUENCE</scope>
    <source>
        <strain evidence="6">ATCC 74209</strain>
    </source>
</reference>
<keyword evidence="7" id="KW-1185">Reference proteome</keyword>
<evidence type="ECO:0000313" key="7">
    <source>
        <dbReference type="Proteomes" id="UP000799536"/>
    </source>
</evidence>
<evidence type="ECO:0000259" key="5">
    <source>
        <dbReference type="Pfam" id="PF16541"/>
    </source>
</evidence>
<organism evidence="6 7">
    <name type="scientific">Delitschia confertaspora ATCC 74209</name>
    <dbReference type="NCBI Taxonomy" id="1513339"/>
    <lineage>
        <taxon>Eukaryota</taxon>
        <taxon>Fungi</taxon>
        <taxon>Dikarya</taxon>
        <taxon>Ascomycota</taxon>
        <taxon>Pezizomycotina</taxon>
        <taxon>Dothideomycetes</taxon>
        <taxon>Pleosporomycetidae</taxon>
        <taxon>Pleosporales</taxon>
        <taxon>Delitschiaceae</taxon>
        <taxon>Delitschia</taxon>
    </lineage>
</organism>
<dbReference type="EMBL" id="ML994293">
    <property type="protein sequence ID" value="KAF2196987.1"/>
    <property type="molecule type" value="Genomic_DNA"/>
</dbReference>
<comment type="caution">
    <text evidence="6">The sequence shown here is derived from an EMBL/GenBank/DDBJ whole genome shotgun (WGS) entry which is preliminary data.</text>
</comment>
<feature type="non-terminal residue" evidence="6">
    <location>
        <position position="135"/>
    </location>
</feature>
<dbReference type="InterPro" id="IPR032382">
    <property type="entry name" value="AltA1"/>
</dbReference>
<feature type="non-terminal residue" evidence="6">
    <location>
        <position position="1"/>
    </location>
</feature>